<dbReference type="GO" id="GO:0005737">
    <property type="term" value="C:cytoplasm"/>
    <property type="evidence" value="ECO:0007669"/>
    <property type="project" value="TreeGrafter"/>
</dbReference>
<comment type="function">
    <text evidence="2">Catalyzes the reversible cyclization of carbamoyl aspartate to dihydroorotate.</text>
</comment>
<keyword evidence="5" id="KW-0378">Hydrolase</keyword>
<dbReference type="InterPro" id="IPR011612">
    <property type="entry name" value="Urease_alpha_N_dom"/>
</dbReference>
<evidence type="ECO:0000313" key="10">
    <source>
        <dbReference type="Proteomes" id="UP000325187"/>
    </source>
</evidence>
<comment type="cofactor">
    <cofactor evidence="1">
        <name>Zn(2+)</name>
        <dbReference type="ChEBI" id="CHEBI:29105"/>
    </cofactor>
</comment>
<dbReference type="InterPro" id="IPR006680">
    <property type="entry name" value="Amidohydro-rel"/>
</dbReference>
<accession>A0A5A7MX88</accession>
<dbReference type="SUPFAM" id="SSF51338">
    <property type="entry name" value="Composite domain of metallo-dependent hydrolases"/>
    <property type="match status" value="1"/>
</dbReference>
<dbReference type="PANTHER" id="PTHR43668">
    <property type="entry name" value="ALLANTOINASE"/>
    <property type="match status" value="1"/>
</dbReference>
<dbReference type="PROSITE" id="PS00483">
    <property type="entry name" value="DIHYDROOROTASE_2"/>
    <property type="match status" value="1"/>
</dbReference>
<evidence type="ECO:0000256" key="6">
    <source>
        <dbReference type="PIRSR" id="PIRSR611612-50"/>
    </source>
</evidence>
<dbReference type="GO" id="GO:0006145">
    <property type="term" value="P:purine nucleobase catabolic process"/>
    <property type="evidence" value="ECO:0007669"/>
    <property type="project" value="TreeGrafter"/>
</dbReference>
<feature type="domain" description="Urease alpha-subunit N-terminal" evidence="7">
    <location>
        <begin position="3"/>
        <end position="37"/>
    </location>
</feature>
<name>A0A5A7MX88_9PROT</name>
<dbReference type="CDD" id="cd01318">
    <property type="entry name" value="DHOase_IIb"/>
    <property type="match status" value="1"/>
</dbReference>
<keyword evidence="10" id="KW-1185">Reference proteome</keyword>
<dbReference type="AlphaFoldDB" id="A0A5A7MX88"/>
<sequence length="454" mass="49172">MSQTVDLCIRNATLVSHNGIGKADVAVRDGRIVAIGDLKGTLAAQDMDATGLHLLPGVIDTQVHFREPGNEHKEDLESGSIAAVMGGVTAVFEMPNTKPSTSTAEALADKVSRARDRMFCDFAFYVGATGDNAAALAALEQEEGCCGVKVFMGSSTGDLLVSDDAALLRVLQSGCRRVAIHAEDEERLNVRKSVCRAGDPSSHPDWRDVQTALLATKRIVGLARRAGRRIHVLHVTTAEEMAFLAENKDIASIEATPQHLTLAGEDCYKQLGTYAQMNPPIREARHRDALWAAVADGRVDVIGSDHAPHTREEKAKAYPASPSGMPGVQTLLPLLLTHAAQGRLSLERLVDLTSHGANRLFNLRDKGRLAVGFDGDFTLVDLKKSWTVEETWLAARCGWSPFTGMQMTGKPKATIVRGRIVMREDELVGTAGGRPVRFQETIRPQDDEALMKRA</sequence>
<comment type="caution">
    <text evidence="9">The sequence shown here is derived from an EMBL/GenBank/DDBJ whole genome shotgun (WGS) entry which is preliminary data.</text>
</comment>
<evidence type="ECO:0000256" key="1">
    <source>
        <dbReference type="ARBA" id="ARBA00001947"/>
    </source>
</evidence>
<evidence type="ECO:0000259" key="7">
    <source>
        <dbReference type="Pfam" id="PF00449"/>
    </source>
</evidence>
<comment type="PTM">
    <text evidence="6">Carbamylation allows a single lysine to coordinate two nickel ions.</text>
</comment>
<evidence type="ECO:0000259" key="8">
    <source>
        <dbReference type="Pfam" id="PF01979"/>
    </source>
</evidence>
<comment type="similarity">
    <text evidence="3">Belongs to the metallo-dependent hydrolases superfamily. DHOase family. Class I DHOase subfamily.</text>
</comment>
<evidence type="ECO:0000313" key="9">
    <source>
        <dbReference type="EMBL" id="GEQ99963.1"/>
    </source>
</evidence>
<dbReference type="Gene3D" id="2.30.40.10">
    <property type="entry name" value="Urease, subunit C, domain 1"/>
    <property type="match status" value="1"/>
</dbReference>
<reference evidence="9 10" key="1">
    <citation type="submission" date="2019-09" db="EMBL/GenBank/DDBJ databases">
        <title>NBRP : Genome information of microbial organism related human and environment.</title>
        <authorList>
            <person name="Hattori M."/>
            <person name="Oshima K."/>
            <person name="Inaba H."/>
            <person name="Suda W."/>
            <person name="Sakamoto M."/>
            <person name="Iino T."/>
            <person name="Kitahara M."/>
            <person name="Oshida Y."/>
            <person name="Iida T."/>
            <person name="Kudo T."/>
            <person name="Itoh T."/>
            <person name="Ohkuma M."/>
        </authorList>
    </citation>
    <scope>NUCLEOTIDE SEQUENCE [LARGE SCALE GENOMIC DNA]</scope>
    <source>
        <strain evidence="9 10">Mie-1</strain>
    </source>
</reference>
<dbReference type="SUPFAM" id="SSF51556">
    <property type="entry name" value="Metallo-dependent hydrolases"/>
    <property type="match status" value="1"/>
</dbReference>
<keyword evidence="4" id="KW-0479">Metal-binding</keyword>
<dbReference type="Proteomes" id="UP000325187">
    <property type="component" value="Unassembled WGS sequence"/>
</dbReference>
<evidence type="ECO:0000256" key="2">
    <source>
        <dbReference type="ARBA" id="ARBA00002368"/>
    </source>
</evidence>
<feature type="modified residue" description="N6-carboxylysine" evidence="6">
    <location>
        <position position="149"/>
    </location>
</feature>
<evidence type="ECO:0000256" key="3">
    <source>
        <dbReference type="ARBA" id="ARBA00010286"/>
    </source>
</evidence>
<evidence type="ECO:0000256" key="5">
    <source>
        <dbReference type="ARBA" id="ARBA00022801"/>
    </source>
</evidence>
<dbReference type="InterPro" id="IPR050138">
    <property type="entry name" value="DHOase/Allantoinase_Hydrolase"/>
</dbReference>
<organism evidence="9 10">
    <name type="scientific">Iodidimonas gelatinilytica</name>
    <dbReference type="NCBI Taxonomy" id="1236966"/>
    <lineage>
        <taxon>Bacteria</taxon>
        <taxon>Pseudomonadati</taxon>
        <taxon>Pseudomonadota</taxon>
        <taxon>Alphaproteobacteria</taxon>
        <taxon>Iodidimonadales</taxon>
        <taxon>Iodidimonadaceae</taxon>
        <taxon>Iodidimonas</taxon>
    </lineage>
</organism>
<evidence type="ECO:0000256" key="4">
    <source>
        <dbReference type="ARBA" id="ARBA00022723"/>
    </source>
</evidence>
<feature type="domain" description="Amidohydrolase-related" evidence="8">
    <location>
        <begin position="54"/>
        <end position="421"/>
    </location>
</feature>
<dbReference type="EMBL" id="BKCM01000002">
    <property type="protein sequence ID" value="GEQ99963.1"/>
    <property type="molecule type" value="Genomic_DNA"/>
</dbReference>
<dbReference type="Pfam" id="PF01979">
    <property type="entry name" value="Amidohydro_1"/>
    <property type="match status" value="1"/>
</dbReference>
<dbReference type="Pfam" id="PF00449">
    <property type="entry name" value="Urease_alpha"/>
    <property type="match status" value="1"/>
</dbReference>
<dbReference type="NCBIfam" id="NF006559">
    <property type="entry name" value="PRK09060.1"/>
    <property type="match status" value="1"/>
</dbReference>
<dbReference type="GO" id="GO:0004038">
    <property type="term" value="F:allantoinase activity"/>
    <property type="evidence" value="ECO:0007669"/>
    <property type="project" value="TreeGrafter"/>
</dbReference>
<gene>
    <name evidence="9" type="ORF">JCM17845_05870</name>
</gene>
<dbReference type="InterPro" id="IPR002195">
    <property type="entry name" value="Dihydroorotase_CS"/>
</dbReference>
<dbReference type="RefSeq" id="WP_150001767.1">
    <property type="nucleotide sequence ID" value="NZ_BKCM01000002.1"/>
</dbReference>
<proteinExistence type="inferred from homology"/>
<dbReference type="InterPro" id="IPR032466">
    <property type="entry name" value="Metal_Hydrolase"/>
</dbReference>
<dbReference type="NCBIfam" id="TIGR00857">
    <property type="entry name" value="pyrC_multi"/>
    <property type="match status" value="1"/>
</dbReference>
<dbReference type="Gene3D" id="3.20.20.140">
    <property type="entry name" value="Metal-dependent hydrolases"/>
    <property type="match status" value="1"/>
</dbReference>
<dbReference type="InterPro" id="IPR011059">
    <property type="entry name" value="Metal-dep_hydrolase_composite"/>
</dbReference>
<dbReference type="PANTHER" id="PTHR43668:SF4">
    <property type="entry name" value="ALLANTOINASE"/>
    <property type="match status" value="1"/>
</dbReference>
<dbReference type="GO" id="GO:0046872">
    <property type="term" value="F:metal ion binding"/>
    <property type="evidence" value="ECO:0007669"/>
    <property type="project" value="UniProtKB-KW"/>
</dbReference>
<protein>
    <submittedName>
        <fullName evidence="9">Dihydroorotase</fullName>
    </submittedName>
</protein>